<dbReference type="InterPro" id="IPR003593">
    <property type="entry name" value="AAA+_ATPase"/>
</dbReference>
<protein>
    <recommendedName>
        <fullName evidence="1">AAA+ ATPase domain-containing protein</fullName>
    </recommendedName>
</protein>
<evidence type="ECO:0000259" key="1">
    <source>
        <dbReference type="SMART" id="SM00382"/>
    </source>
</evidence>
<dbReference type="Gene3D" id="3.40.50.300">
    <property type="entry name" value="P-loop containing nucleotide triphosphate hydrolases"/>
    <property type="match status" value="1"/>
</dbReference>
<dbReference type="SUPFAM" id="SSF52540">
    <property type="entry name" value="P-loop containing nucleoside triphosphate hydrolases"/>
    <property type="match status" value="1"/>
</dbReference>
<dbReference type="Pfam" id="PF13304">
    <property type="entry name" value="AAA_21"/>
    <property type="match status" value="1"/>
</dbReference>
<dbReference type="AlphaFoldDB" id="A0A1Z4VQH9"/>
<dbReference type="SMART" id="SM00382">
    <property type="entry name" value="AAA"/>
    <property type="match status" value="1"/>
</dbReference>
<dbReference type="PANTHER" id="PTHR43581">
    <property type="entry name" value="ATP/GTP PHOSPHATASE"/>
    <property type="match status" value="1"/>
</dbReference>
<accession>A0A1Z4VQH9</accession>
<dbReference type="InterPro" id="IPR003959">
    <property type="entry name" value="ATPase_AAA_core"/>
</dbReference>
<evidence type="ECO:0000313" key="3">
    <source>
        <dbReference type="Proteomes" id="UP000218765"/>
    </source>
</evidence>
<keyword evidence="3" id="KW-1185">Reference proteome</keyword>
<dbReference type="EMBL" id="AP018052">
    <property type="protein sequence ID" value="BAZ93877.1"/>
    <property type="molecule type" value="Genomic_DNA"/>
</dbReference>
<name>A0A1Z4VQH9_9GAMM</name>
<dbReference type="PANTHER" id="PTHR43581:SF2">
    <property type="entry name" value="EXCINUCLEASE ATPASE SUBUNIT"/>
    <property type="match status" value="1"/>
</dbReference>
<dbReference type="InterPro" id="IPR027417">
    <property type="entry name" value="P-loop_NTPase"/>
</dbReference>
<evidence type="ECO:0000313" key="2">
    <source>
        <dbReference type="EMBL" id="BAZ93877.1"/>
    </source>
</evidence>
<sequence>MRIKSIHAQNTQPVELFAVNDLSDLVVIAGPNGIGKTRLISAFIAFFQNPNAGQIKFEIQSTSKAEEEAWGKRSLNTENAQDSNLLRTTLQQNRRRRNFSGSVLYYESNRTIQNIKPLSFQWEMADPWEEQVSWNFGFGGLAGRFQDTLHAIFKKIQNQKTSIANRAISLRQQGHDSMNLEFSDPLEPFRDAFSKLLGPKELVRADLQANTLRFRHNDVEYGINALSSGEREVLNIAFDFLLRRPSDCIIFFDEPELHLHPELSTKLISTLKSIGENNQFILCSHSPDIISSSLDDTVIFLTPKKEGQENQAVLLKADDESTEALNRLGHSIGVVSLGKKIVLIEGTDGSLDKQAYSHILKNRFPNLVLLPSGGKGNLSAFDKVADSVLNKTLWGIDFYMLADRDSIVNSDEFEERAPGRFRTLSKYHLENYFLDSDVLAAVFTKMEPSNSWLCDPVAIESRLTEIALNHLPYAATLIVANERRRMAGNVDIMVKGCQGKSKDDLIQFIRDKSNVETIRINEALNGDSLADHLSEVFDQLEKSVNDGSQAWKSDIPGKAIFKTFCSQASMPSGRLKTLYIQQTEEMDNNPFEELVDLFKGFAEHEA</sequence>
<dbReference type="KEGG" id="ttc:FOKN1_1481"/>
<organism evidence="2 3">
    <name type="scientific">Thiohalobacter thiocyanaticus</name>
    <dbReference type="NCBI Taxonomy" id="585455"/>
    <lineage>
        <taxon>Bacteria</taxon>
        <taxon>Pseudomonadati</taxon>
        <taxon>Pseudomonadota</taxon>
        <taxon>Gammaproteobacteria</taxon>
        <taxon>Thiohalobacterales</taxon>
        <taxon>Thiohalobacteraceae</taxon>
        <taxon>Thiohalobacter</taxon>
    </lineage>
</organism>
<dbReference type="OrthoDB" id="5572477at2"/>
<dbReference type="GO" id="GO:0005524">
    <property type="term" value="F:ATP binding"/>
    <property type="evidence" value="ECO:0007669"/>
    <property type="project" value="InterPro"/>
</dbReference>
<proteinExistence type="predicted"/>
<dbReference type="GO" id="GO:0016887">
    <property type="term" value="F:ATP hydrolysis activity"/>
    <property type="evidence" value="ECO:0007669"/>
    <property type="project" value="InterPro"/>
</dbReference>
<gene>
    <name evidence="2" type="ORF">FOKN1_1481</name>
</gene>
<reference evidence="2 3" key="1">
    <citation type="submission" date="2017-05" db="EMBL/GenBank/DDBJ databases">
        <title>Thiocyanate degradation by Thiohalobacter thiocyanaticus FOKN1.</title>
        <authorList>
            <person name="Oshiki M."/>
            <person name="Fukushima T."/>
            <person name="Kawano S."/>
            <person name="Nakagawa J."/>
        </authorList>
    </citation>
    <scope>NUCLEOTIDE SEQUENCE [LARGE SCALE GENOMIC DNA]</scope>
    <source>
        <strain evidence="2 3">FOKN1</strain>
    </source>
</reference>
<dbReference type="Proteomes" id="UP000218765">
    <property type="component" value="Chromosome"/>
</dbReference>
<dbReference type="RefSeq" id="WP_096366029.1">
    <property type="nucleotide sequence ID" value="NZ_AP018052.1"/>
</dbReference>
<feature type="domain" description="AAA+ ATPase" evidence="1">
    <location>
        <begin position="22"/>
        <end position="306"/>
    </location>
</feature>
<dbReference type="InterPro" id="IPR051396">
    <property type="entry name" value="Bact_Antivir_Def_Nuclease"/>
</dbReference>
<dbReference type="CDD" id="cd00267">
    <property type="entry name" value="ABC_ATPase"/>
    <property type="match status" value="1"/>
</dbReference>